<dbReference type="Pfam" id="PF00009">
    <property type="entry name" value="GTP_EFTU"/>
    <property type="match status" value="1"/>
</dbReference>
<dbReference type="NCBIfam" id="TIGR00981">
    <property type="entry name" value="rpsL_bact"/>
    <property type="match status" value="1"/>
</dbReference>
<dbReference type="GO" id="GO:0005525">
    <property type="term" value="F:GTP binding"/>
    <property type="evidence" value="ECO:0007669"/>
    <property type="project" value="UniProtKB-KW"/>
</dbReference>
<dbReference type="Pfam" id="PF22042">
    <property type="entry name" value="EF-G_D2"/>
    <property type="match status" value="1"/>
</dbReference>
<evidence type="ECO:0000313" key="17">
    <source>
        <dbReference type="Proteomes" id="UP001152797"/>
    </source>
</evidence>
<sequence>MTPKKPNSALRKVARVRLSNGKEVTVYIPGEGHTLQEHSIVLVRGGRVRDLPGVRYHVVRGSLDTLGVEGRKQSRSLYGEPATANDLERDTMGRITSSRKQLVPDSRYNSILVSKFINCLMWDGKKATARRVFYDALDLIKERMPEQDPLEVFTTAVENVKPAVEVRSKRVGGAAYQVPMQVNKVRQQSLAIRWILMAIREKKGRATHKTLADELISAFNREGAAFTRRENIHRMADANKAFAHFGPKAASFCRLPLATGRISERSPHNATTSTMARDLNKLRNIGIIAHIDAGKTTVTERMLFYSGASHRMGDVDKGTTVTDYDPEEQQRGITIIAACVTFPWRDAMINLIDTPGHVDFTAEVERSLRVLDGGVVVFSAREGVEAQSETVWRQADKYHVPRIAFINKMDREGADFEGTLDEIGKRLGSNPIAVQIPLGAGPPHQSDPFRGVIDLVDMKLLTFKAEGQGKEVVATEIPAEFLDEAQLWRDQMLETLFDFSNELGELHLSESEVPADLIRRVLRDATVHNLAVPVLCGSALDFIGIQPLLDAAVEYLPSPADMPPVEGIDPKHPDKKLVRKADPEDPFCGLVFKIQADKHGDLHYVRVYSGHLKANSRLLNVRENKKENVAQLWHIQADRRKQVETVEAGDIIGIIGLRHSVTGDTLTTSADPISLESIEFPETVISMAIEPESSTDRKKLSETLVMLNRQDPTFRADENPDTGQTLISGMGELHLEVIKNKLLRDFNLNVRVHKPRVSYRETIARKAEATGICDRQVAGQSLFAEVKVRLEPQETGAGSFVTISPQAIEQIVDPYMTPVVEVLEEMVDGGGSLGFPLTDVKVTVLGGSVHELNSTDIAFRHAAAEAFNQALQDAGVVLLEPIMKIEITVPEENLGDFVADLQQRRATITGTTTRGTNTILKGLAPLASLFGYSVAMRSMSQGRATCSMEPAEYGPAPAEVLESFQ</sequence>
<dbReference type="InterPro" id="IPR014721">
    <property type="entry name" value="Ribsml_uS5_D2-typ_fold_subgr"/>
</dbReference>
<dbReference type="OrthoDB" id="198619at2759"/>
<dbReference type="PANTHER" id="PTHR43261:SF1">
    <property type="entry name" value="RIBOSOME-RELEASING FACTOR 2, MITOCHONDRIAL"/>
    <property type="match status" value="1"/>
</dbReference>
<dbReference type="CDD" id="cd04088">
    <property type="entry name" value="EFG_mtEFG_II"/>
    <property type="match status" value="1"/>
</dbReference>
<dbReference type="InterPro" id="IPR023798">
    <property type="entry name" value="Ribosomal_uS7_dom"/>
</dbReference>
<keyword evidence="10" id="KW-0342">GTP-binding</keyword>
<keyword evidence="4 13" id="KW-0699">rRNA-binding</keyword>
<dbReference type="SUPFAM" id="SSF52540">
    <property type="entry name" value="P-loop containing nucleoside triphosphate hydrolases"/>
    <property type="match status" value="1"/>
</dbReference>
<dbReference type="Gene3D" id="2.40.30.10">
    <property type="entry name" value="Translation factors"/>
    <property type="match status" value="1"/>
</dbReference>
<dbReference type="CDD" id="cd01680">
    <property type="entry name" value="EFG_like_IV"/>
    <property type="match status" value="1"/>
</dbReference>
<dbReference type="SUPFAM" id="SSF50249">
    <property type="entry name" value="Nucleic acid-binding proteins"/>
    <property type="match status" value="1"/>
</dbReference>
<dbReference type="Gene3D" id="1.10.455.10">
    <property type="entry name" value="Ribosomal protein S7 domain"/>
    <property type="match status" value="1"/>
</dbReference>
<dbReference type="InterPro" id="IPR009000">
    <property type="entry name" value="Transl_B-barrel_sf"/>
</dbReference>
<dbReference type="SMART" id="SM00889">
    <property type="entry name" value="EFG_IV"/>
    <property type="match status" value="1"/>
</dbReference>
<evidence type="ECO:0000256" key="6">
    <source>
        <dbReference type="ARBA" id="ARBA00022768"/>
    </source>
</evidence>
<dbReference type="CDD" id="cd16262">
    <property type="entry name" value="EFG_III"/>
    <property type="match status" value="1"/>
</dbReference>
<dbReference type="GO" id="GO:0019843">
    <property type="term" value="F:rRNA binding"/>
    <property type="evidence" value="ECO:0007669"/>
    <property type="project" value="UniProtKB-KW"/>
</dbReference>
<evidence type="ECO:0000313" key="15">
    <source>
        <dbReference type="EMBL" id="CAI3971671.1"/>
    </source>
</evidence>
<dbReference type="InterPro" id="IPR035649">
    <property type="entry name" value="EFG_V"/>
</dbReference>
<dbReference type="InterPro" id="IPR004540">
    <property type="entry name" value="Transl_elong_EFG/EF2"/>
</dbReference>
<dbReference type="CDD" id="cd03713">
    <property type="entry name" value="EFG_mtEFG_C"/>
    <property type="match status" value="1"/>
</dbReference>
<dbReference type="Gene3D" id="2.40.50.140">
    <property type="entry name" value="Nucleic acid-binding proteins"/>
    <property type="match status" value="1"/>
</dbReference>
<dbReference type="PRINTS" id="PR01034">
    <property type="entry name" value="RIBOSOMALS12"/>
</dbReference>
<dbReference type="InterPro" id="IPR031157">
    <property type="entry name" value="G_TR_CS"/>
</dbReference>
<dbReference type="GO" id="GO:0003735">
    <property type="term" value="F:structural constituent of ribosome"/>
    <property type="evidence" value="ECO:0007669"/>
    <property type="project" value="InterPro"/>
</dbReference>
<evidence type="ECO:0000256" key="9">
    <source>
        <dbReference type="ARBA" id="ARBA00022980"/>
    </source>
</evidence>
<dbReference type="GO" id="GO:0015935">
    <property type="term" value="C:small ribosomal subunit"/>
    <property type="evidence" value="ECO:0007669"/>
    <property type="project" value="InterPro"/>
</dbReference>
<dbReference type="NCBIfam" id="NF009381">
    <property type="entry name" value="PRK12740.1-5"/>
    <property type="match status" value="1"/>
</dbReference>
<dbReference type="Gene3D" id="3.30.230.10">
    <property type="match status" value="1"/>
</dbReference>
<dbReference type="PANTHER" id="PTHR43261">
    <property type="entry name" value="TRANSLATION ELONGATION FACTOR G-RELATED"/>
    <property type="match status" value="1"/>
</dbReference>
<gene>
    <name evidence="15" type="ORF">C1SCF055_LOCUS261</name>
</gene>
<evidence type="ECO:0000256" key="4">
    <source>
        <dbReference type="ARBA" id="ARBA00022730"/>
    </source>
</evidence>
<keyword evidence="9 12" id="KW-0689">Ribosomal protein</keyword>
<dbReference type="SMART" id="SM00838">
    <property type="entry name" value="EFG_C"/>
    <property type="match status" value="1"/>
</dbReference>
<keyword evidence="5" id="KW-0547">Nucleotide-binding</keyword>
<dbReference type="PROSITE" id="PS51722">
    <property type="entry name" value="G_TR_2"/>
    <property type="match status" value="1"/>
</dbReference>
<dbReference type="InterPro" id="IPR000640">
    <property type="entry name" value="EFG_V-like"/>
</dbReference>
<dbReference type="PROSITE" id="PS00301">
    <property type="entry name" value="G_TR_1"/>
    <property type="match status" value="1"/>
</dbReference>
<protein>
    <recommendedName>
        <fullName evidence="13">Ribosomal protein S7</fullName>
    </recommendedName>
</protein>
<organism evidence="15">
    <name type="scientific">Cladocopium goreaui</name>
    <dbReference type="NCBI Taxonomy" id="2562237"/>
    <lineage>
        <taxon>Eukaryota</taxon>
        <taxon>Sar</taxon>
        <taxon>Alveolata</taxon>
        <taxon>Dinophyceae</taxon>
        <taxon>Suessiales</taxon>
        <taxon>Symbiodiniaceae</taxon>
        <taxon>Cladocopium</taxon>
    </lineage>
</organism>
<dbReference type="PROSITE" id="PS00055">
    <property type="entry name" value="RIBOSOMAL_S12"/>
    <property type="match status" value="1"/>
</dbReference>
<dbReference type="InterPro" id="IPR009022">
    <property type="entry name" value="EFG_III"/>
</dbReference>
<dbReference type="InterPro" id="IPR005225">
    <property type="entry name" value="Small_GTP-bd"/>
</dbReference>
<proteinExistence type="inferred from homology"/>
<evidence type="ECO:0000256" key="5">
    <source>
        <dbReference type="ARBA" id="ARBA00022741"/>
    </source>
</evidence>
<dbReference type="InterPro" id="IPR005679">
    <property type="entry name" value="Ribosomal_uS12_bac"/>
</dbReference>
<evidence type="ECO:0000256" key="8">
    <source>
        <dbReference type="ARBA" id="ARBA00022917"/>
    </source>
</evidence>
<dbReference type="AlphaFoldDB" id="A0A9P1BE21"/>
<accession>A0A9P1BE21</accession>
<dbReference type="FunFam" id="3.30.70.240:FF:000001">
    <property type="entry name" value="Elongation factor G"/>
    <property type="match status" value="1"/>
</dbReference>
<dbReference type="Gene3D" id="3.40.50.300">
    <property type="entry name" value="P-loop containing nucleotide triphosphate hydrolases"/>
    <property type="match status" value="1"/>
</dbReference>
<dbReference type="CDD" id="cd01886">
    <property type="entry name" value="EF-G"/>
    <property type="match status" value="1"/>
</dbReference>
<dbReference type="Pfam" id="PF00177">
    <property type="entry name" value="Ribosomal_S7"/>
    <property type="match status" value="1"/>
</dbReference>
<dbReference type="InterPro" id="IPR027417">
    <property type="entry name" value="P-loop_NTPase"/>
</dbReference>
<dbReference type="EMBL" id="CAMXCT030000001">
    <property type="protein sequence ID" value="CAL4758983.1"/>
    <property type="molecule type" value="Genomic_DNA"/>
</dbReference>
<dbReference type="InterPro" id="IPR020606">
    <property type="entry name" value="Ribosomal_uS7_CS"/>
</dbReference>
<feature type="domain" description="Tr-type G" evidence="14">
    <location>
        <begin position="280"/>
        <end position="560"/>
    </location>
</feature>
<comment type="similarity">
    <text evidence="3 12">Belongs to the universal ribosomal protein uS7 family.</text>
</comment>
<dbReference type="Pfam" id="PF03764">
    <property type="entry name" value="EFG_IV"/>
    <property type="match status" value="1"/>
</dbReference>
<dbReference type="Gene3D" id="3.30.70.870">
    <property type="entry name" value="Elongation Factor G (Translational Gtpase), domain 3"/>
    <property type="match status" value="1"/>
</dbReference>
<dbReference type="EMBL" id="CAMXCT010000001">
    <property type="protein sequence ID" value="CAI3971671.1"/>
    <property type="molecule type" value="Genomic_DNA"/>
</dbReference>
<comment type="caution">
    <text evidence="15">The sequence shown here is derived from an EMBL/GenBank/DDBJ whole genome shotgun (WGS) entry which is preliminary data.</text>
</comment>
<dbReference type="InterPro" id="IPR035647">
    <property type="entry name" value="EFG_III/V"/>
</dbReference>
<reference evidence="15" key="1">
    <citation type="submission" date="2022-10" db="EMBL/GenBank/DDBJ databases">
        <authorList>
            <person name="Chen Y."/>
            <person name="Dougan E. K."/>
            <person name="Chan C."/>
            <person name="Rhodes N."/>
            <person name="Thang M."/>
        </authorList>
    </citation>
    <scope>NUCLEOTIDE SEQUENCE</scope>
</reference>
<dbReference type="Proteomes" id="UP001152797">
    <property type="component" value="Unassembled WGS sequence"/>
</dbReference>
<dbReference type="Gene3D" id="3.30.70.240">
    <property type="match status" value="1"/>
</dbReference>
<dbReference type="InterPro" id="IPR006032">
    <property type="entry name" value="Ribosomal_uS12"/>
</dbReference>
<keyword evidence="11 12" id="KW-0687">Ribonucleoprotein</keyword>
<evidence type="ECO:0000256" key="3">
    <source>
        <dbReference type="ARBA" id="ARBA00007151"/>
    </source>
</evidence>
<dbReference type="InterPro" id="IPR041095">
    <property type="entry name" value="EFG_II"/>
</dbReference>
<evidence type="ECO:0000256" key="11">
    <source>
        <dbReference type="ARBA" id="ARBA00023274"/>
    </source>
</evidence>
<evidence type="ECO:0000256" key="10">
    <source>
        <dbReference type="ARBA" id="ARBA00023134"/>
    </source>
</evidence>
<dbReference type="SUPFAM" id="SSF54211">
    <property type="entry name" value="Ribosomal protein S5 domain 2-like"/>
    <property type="match status" value="1"/>
</dbReference>
<keyword evidence="6 16" id="KW-0251">Elongation factor</keyword>
<evidence type="ECO:0000256" key="12">
    <source>
        <dbReference type="RuleBase" id="RU003619"/>
    </source>
</evidence>
<keyword evidence="8" id="KW-0648">Protein biosynthesis</keyword>
<dbReference type="EMBL" id="CAMXCT020000001">
    <property type="protein sequence ID" value="CAL1125046.1"/>
    <property type="molecule type" value="Genomic_DNA"/>
</dbReference>
<dbReference type="InterPro" id="IPR000795">
    <property type="entry name" value="T_Tr_GTP-bd_dom"/>
</dbReference>
<dbReference type="SUPFAM" id="SSF54980">
    <property type="entry name" value="EF-G C-terminal domain-like"/>
    <property type="match status" value="2"/>
</dbReference>
<dbReference type="SUPFAM" id="SSF50447">
    <property type="entry name" value="Translation proteins"/>
    <property type="match status" value="1"/>
</dbReference>
<dbReference type="Pfam" id="PF00679">
    <property type="entry name" value="EFG_C"/>
    <property type="match status" value="1"/>
</dbReference>
<dbReference type="FunFam" id="3.30.70.870:FF:000002">
    <property type="entry name" value="Translation elongation factor 2"/>
    <property type="match status" value="1"/>
</dbReference>
<keyword evidence="7 13" id="KW-0694">RNA-binding</keyword>
<evidence type="ECO:0000256" key="1">
    <source>
        <dbReference type="ARBA" id="ARBA00005657"/>
    </source>
</evidence>
<dbReference type="InterPro" id="IPR036823">
    <property type="entry name" value="Ribosomal_uS7_dom_sf"/>
</dbReference>
<dbReference type="NCBIfam" id="TIGR00484">
    <property type="entry name" value="EF-G"/>
    <property type="match status" value="1"/>
</dbReference>
<dbReference type="InterPro" id="IPR012340">
    <property type="entry name" value="NA-bd_OB-fold"/>
</dbReference>
<dbReference type="InterPro" id="IPR005517">
    <property type="entry name" value="Transl_elong_EFG/EF2_IV"/>
</dbReference>
<dbReference type="GO" id="GO:0032790">
    <property type="term" value="P:ribosome disassembly"/>
    <property type="evidence" value="ECO:0007669"/>
    <property type="project" value="TreeGrafter"/>
</dbReference>
<dbReference type="InterPro" id="IPR020568">
    <property type="entry name" value="Ribosomal_Su5_D2-typ_SF"/>
</dbReference>
<comment type="similarity">
    <text evidence="1">Belongs to the universal ribosomal protein uS12 family.</text>
</comment>
<comment type="similarity">
    <text evidence="2">Belongs to the TRAFAC class translation factor GTPase superfamily. Classic translation factor GTPase family. EF-G/EF-2 subfamily.</text>
</comment>
<reference evidence="16 17" key="2">
    <citation type="submission" date="2024-05" db="EMBL/GenBank/DDBJ databases">
        <authorList>
            <person name="Chen Y."/>
            <person name="Shah S."/>
            <person name="Dougan E. K."/>
            <person name="Thang M."/>
            <person name="Chan C."/>
        </authorList>
    </citation>
    <scope>NUCLEOTIDE SEQUENCE [LARGE SCALE GENOMIC DNA]</scope>
</reference>
<keyword evidence="17" id="KW-1185">Reference proteome</keyword>
<dbReference type="NCBIfam" id="TIGR01029">
    <property type="entry name" value="rpsG_bact"/>
    <property type="match status" value="1"/>
</dbReference>
<dbReference type="NCBIfam" id="TIGR00231">
    <property type="entry name" value="small_GTP"/>
    <property type="match status" value="1"/>
</dbReference>
<dbReference type="CDD" id="cd03368">
    <property type="entry name" value="Ribosomal_S12"/>
    <property type="match status" value="1"/>
</dbReference>
<dbReference type="CDD" id="cd14869">
    <property type="entry name" value="uS7_Bacteria"/>
    <property type="match status" value="1"/>
</dbReference>
<evidence type="ECO:0000313" key="16">
    <source>
        <dbReference type="EMBL" id="CAL4758983.1"/>
    </source>
</evidence>
<name>A0A9P1BE21_9DINO</name>
<dbReference type="SUPFAM" id="SSF47973">
    <property type="entry name" value="Ribosomal protein S7"/>
    <property type="match status" value="1"/>
</dbReference>
<dbReference type="FunFam" id="3.40.50.300:FF:000029">
    <property type="entry name" value="Elongation factor G"/>
    <property type="match status" value="1"/>
</dbReference>
<dbReference type="GO" id="GO:0003924">
    <property type="term" value="F:GTPase activity"/>
    <property type="evidence" value="ECO:0007669"/>
    <property type="project" value="InterPro"/>
</dbReference>
<evidence type="ECO:0000256" key="13">
    <source>
        <dbReference type="RuleBase" id="RU003620"/>
    </source>
</evidence>
<dbReference type="PROSITE" id="PS00052">
    <property type="entry name" value="RIBOSOMAL_S7"/>
    <property type="match status" value="1"/>
</dbReference>
<dbReference type="InterPro" id="IPR053905">
    <property type="entry name" value="EF-G-like_DII"/>
</dbReference>
<dbReference type="InterPro" id="IPR005717">
    <property type="entry name" value="Ribosomal_uS7_bac/org-type"/>
</dbReference>
<dbReference type="GO" id="GO:0003746">
    <property type="term" value="F:translation elongation factor activity"/>
    <property type="evidence" value="ECO:0007669"/>
    <property type="project" value="UniProtKB-KW"/>
</dbReference>
<dbReference type="HAMAP" id="MF_00480_B">
    <property type="entry name" value="Ribosomal_uS7_B"/>
    <property type="match status" value="1"/>
</dbReference>
<evidence type="ECO:0000256" key="7">
    <source>
        <dbReference type="ARBA" id="ARBA00022884"/>
    </source>
</evidence>
<dbReference type="Pfam" id="PF00164">
    <property type="entry name" value="Ribosom_S12_S23"/>
    <property type="match status" value="1"/>
</dbReference>
<evidence type="ECO:0000259" key="14">
    <source>
        <dbReference type="PROSITE" id="PS51722"/>
    </source>
</evidence>
<dbReference type="Pfam" id="PF14492">
    <property type="entry name" value="EFG_III"/>
    <property type="match status" value="1"/>
</dbReference>
<evidence type="ECO:0000256" key="2">
    <source>
        <dbReference type="ARBA" id="ARBA00005870"/>
    </source>
</evidence>